<name>A0ABS4AZA3_9PROT</name>
<dbReference type="PROSITE" id="PS51257">
    <property type="entry name" value="PROKAR_LIPOPROTEIN"/>
    <property type="match status" value="1"/>
</dbReference>
<accession>A0ABS4AZA3</accession>
<protein>
    <submittedName>
        <fullName evidence="7">Cytochrome c</fullName>
    </submittedName>
</protein>
<organism evidence="7 8">
    <name type="scientific">Roseomonas nitratireducens</name>
    <dbReference type="NCBI Taxonomy" id="2820810"/>
    <lineage>
        <taxon>Bacteria</taxon>
        <taxon>Pseudomonadati</taxon>
        <taxon>Pseudomonadota</taxon>
        <taxon>Alphaproteobacteria</taxon>
        <taxon>Acetobacterales</taxon>
        <taxon>Roseomonadaceae</taxon>
        <taxon>Roseomonas</taxon>
    </lineage>
</organism>
<keyword evidence="3 4" id="KW-0408">Iron</keyword>
<dbReference type="Pfam" id="PF00034">
    <property type="entry name" value="Cytochrom_C"/>
    <property type="match status" value="1"/>
</dbReference>
<dbReference type="InterPro" id="IPR009056">
    <property type="entry name" value="Cyt_c-like_dom"/>
</dbReference>
<dbReference type="EMBL" id="JAGIYZ010000034">
    <property type="protein sequence ID" value="MBP0466703.1"/>
    <property type="molecule type" value="Genomic_DNA"/>
</dbReference>
<evidence type="ECO:0000313" key="7">
    <source>
        <dbReference type="EMBL" id="MBP0466703.1"/>
    </source>
</evidence>
<reference evidence="7 8" key="1">
    <citation type="submission" date="2021-03" db="EMBL/GenBank/DDBJ databases">
        <authorList>
            <person name="So Y."/>
        </authorList>
    </citation>
    <scope>NUCLEOTIDE SEQUENCE [LARGE SCALE GENOMIC DNA]</scope>
    <source>
        <strain evidence="7 8">PWR1</strain>
    </source>
</reference>
<keyword evidence="1 4" id="KW-0349">Heme</keyword>
<keyword evidence="5" id="KW-0732">Signal</keyword>
<evidence type="ECO:0000259" key="6">
    <source>
        <dbReference type="PROSITE" id="PS51007"/>
    </source>
</evidence>
<feature type="domain" description="Cytochrome c" evidence="6">
    <location>
        <begin position="21"/>
        <end position="102"/>
    </location>
</feature>
<evidence type="ECO:0000256" key="2">
    <source>
        <dbReference type="ARBA" id="ARBA00022723"/>
    </source>
</evidence>
<keyword evidence="8" id="KW-1185">Reference proteome</keyword>
<dbReference type="Proteomes" id="UP000680815">
    <property type="component" value="Unassembled WGS sequence"/>
</dbReference>
<dbReference type="Gene3D" id="1.10.760.10">
    <property type="entry name" value="Cytochrome c-like domain"/>
    <property type="match status" value="1"/>
</dbReference>
<sequence>MMRGALVVLLLLAGCGSRAEDQAARGERIAEARCASCHAVGRTGASPRANAPAFRDLHRRYPVDQLAESLAEGIVTGHPDMPEQSFDRAEVEAFLAYLRSLER</sequence>
<evidence type="ECO:0000256" key="5">
    <source>
        <dbReference type="SAM" id="SignalP"/>
    </source>
</evidence>
<dbReference type="InterPro" id="IPR036909">
    <property type="entry name" value="Cyt_c-like_dom_sf"/>
</dbReference>
<keyword evidence="2 4" id="KW-0479">Metal-binding</keyword>
<feature type="signal peptide" evidence="5">
    <location>
        <begin position="1"/>
        <end position="19"/>
    </location>
</feature>
<proteinExistence type="predicted"/>
<dbReference type="SUPFAM" id="SSF46626">
    <property type="entry name" value="Cytochrome c"/>
    <property type="match status" value="1"/>
</dbReference>
<evidence type="ECO:0000313" key="8">
    <source>
        <dbReference type="Proteomes" id="UP000680815"/>
    </source>
</evidence>
<evidence type="ECO:0000256" key="3">
    <source>
        <dbReference type="ARBA" id="ARBA00023004"/>
    </source>
</evidence>
<dbReference type="PROSITE" id="PS51007">
    <property type="entry name" value="CYTC"/>
    <property type="match status" value="1"/>
</dbReference>
<gene>
    <name evidence="7" type="ORF">J5Y09_22435</name>
</gene>
<evidence type="ECO:0000256" key="4">
    <source>
        <dbReference type="PROSITE-ProRule" id="PRU00433"/>
    </source>
</evidence>
<feature type="chain" id="PRO_5046149737" evidence="5">
    <location>
        <begin position="20"/>
        <end position="103"/>
    </location>
</feature>
<dbReference type="RefSeq" id="WP_209354091.1">
    <property type="nucleotide sequence ID" value="NZ_JAGIYZ010000034.1"/>
</dbReference>
<evidence type="ECO:0000256" key="1">
    <source>
        <dbReference type="ARBA" id="ARBA00022617"/>
    </source>
</evidence>
<comment type="caution">
    <text evidence="7">The sequence shown here is derived from an EMBL/GenBank/DDBJ whole genome shotgun (WGS) entry which is preliminary data.</text>
</comment>